<evidence type="ECO:0000313" key="9">
    <source>
        <dbReference type="Proteomes" id="UP000048948"/>
    </source>
</evidence>
<evidence type="ECO:0000313" key="2">
    <source>
        <dbReference type="EMBL" id="CFE46214.1"/>
    </source>
</evidence>
<dbReference type="EMBL" id="CFOE01000828">
    <property type="protein sequence ID" value="CFE46214.1"/>
    <property type="molecule type" value="Genomic_DNA"/>
</dbReference>
<evidence type="ECO:0000256" key="1">
    <source>
        <dbReference type="SAM" id="MobiDB-lite"/>
    </source>
</evidence>
<sequence>MPLIQYNTGVSNQPATTPPTPPVIAAPILSTQPYRQPSSCARRCGSATNSAITAPNTGRGASQTRPAIMAPTSNPGTVCSPAISTSTAAATSMVDTSVTRAPTRSTNHPHSSCPTAQPRP</sequence>
<evidence type="ECO:0000313" key="8">
    <source>
        <dbReference type="Proteomes" id="UP000048600"/>
    </source>
</evidence>
<feature type="compositionally biased region" description="Polar residues" evidence="1">
    <location>
        <begin position="1"/>
        <end position="13"/>
    </location>
</feature>
<evidence type="ECO:0000313" key="7">
    <source>
        <dbReference type="Proteomes" id="UP000048289"/>
    </source>
</evidence>
<dbReference type="EMBL" id="CHKL01000084">
    <property type="protein sequence ID" value="COV97326.1"/>
    <property type="molecule type" value="Genomic_DNA"/>
</dbReference>
<evidence type="ECO:0000313" key="3">
    <source>
        <dbReference type="EMBL" id="CKU46474.1"/>
    </source>
</evidence>
<feature type="compositionally biased region" description="Polar residues" evidence="1">
    <location>
        <begin position="100"/>
        <end position="120"/>
    </location>
</feature>
<evidence type="ECO:0000313" key="5">
    <source>
        <dbReference type="EMBL" id="COX71430.1"/>
    </source>
</evidence>
<organism evidence="2 7">
    <name type="scientific">Mycobacterium tuberculosis</name>
    <dbReference type="NCBI Taxonomy" id="1773"/>
    <lineage>
        <taxon>Bacteria</taxon>
        <taxon>Bacillati</taxon>
        <taxon>Actinomycetota</taxon>
        <taxon>Actinomycetes</taxon>
        <taxon>Mycobacteriales</taxon>
        <taxon>Mycobacteriaceae</taxon>
        <taxon>Mycobacterium</taxon>
        <taxon>Mycobacterium tuberculosis complex</taxon>
    </lineage>
</organism>
<gene>
    <name evidence="2" type="ORF">ERS007681_03999</name>
    <name evidence="5" type="ORF">ERS007739_01640</name>
    <name evidence="4" type="ORF">ERS007741_01089</name>
    <name evidence="3" type="ORF">ERS027646_04800</name>
</gene>
<feature type="compositionally biased region" description="Polar residues" evidence="1">
    <location>
        <begin position="29"/>
        <end position="39"/>
    </location>
</feature>
<dbReference type="Proteomes" id="UP000048948">
    <property type="component" value="Unassembled WGS sequence"/>
</dbReference>
<protein>
    <submittedName>
        <fullName evidence="2">Uncharacterized protein</fullName>
    </submittedName>
</protein>
<evidence type="ECO:0000313" key="4">
    <source>
        <dbReference type="EMBL" id="COV97326.1"/>
    </source>
</evidence>
<feature type="compositionally biased region" description="Low complexity" evidence="1">
    <location>
        <begin position="80"/>
        <end position="99"/>
    </location>
</feature>
<reference evidence="6 7" key="2">
    <citation type="submission" date="2015-03" db="EMBL/GenBank/DDBJ databases">
        <authorList>
            <consortium name="Pathogen Informatics"/>
        </authorList>
    </citation>
    <scope>NUCLEOTIDE SEQUENCE [LARGE SCALE GENOMIC DNA]</scope>
    <source>
        <strain evidence="3 9">Bir 172</strain>
        <strain evidence="2 7">G09901357</strain>
        <strain evidence="6">N09902308</strain>
        <strain evidence="4 8">P00601463</strain>
    </source>
</reference>
<dbReference type="EMBL" id="CSBK01000657">
    <property type="protein sequence ID" value="COX71430.1"/>
    <property type="molecule type" value="Genomic_DNA"/>
</dbReference>
<evidence type="ECO:0000313" key="6">
    <source>
        <dbReference type="Proteomes" id="UP000039021"/>
    </source>
</evidence>
<feature type="compositionally biased region" description="Polar residues" evidence="1">
    <location>
        <begin position="46"/>
        <end position="77"/>
    </location>
</feature>
<reference evidence="5" key="1">
    <citation type="submission" date="2015-03" db="EMBL/GenBank/DDBJ databases">
        <authorList>
            <consortium name="Pathogen Informatics"/>
            <person name="Murphy D."/>
        </authorList>
    </citation>
    <scope>NUCLEOTIDE SEQUENCE</scope>
    <source>
        <strain evidence="5">N09902308</strain>
    </source>
</reference>
<dbReference type="Proteomes" id="UP000048600">
    <property type="component" value="Unassembled WGS sequence"/>
</dbReference>
<proteinExistence type="predicted"/>
<dbReference type="AlphaFoldDB" id="A0A654TF18"/>
<feature type="region of interest" description="Disordered" evidence="1">
    <location>
        <begin position="1"/>
        <end position="120"/>
    </location>
</feature>
<dbReference type="EMBL" id="CNGE01001744">
    <property type="protein sequence ID" value="CKU46474.1"/>
    <property type="molecule type" value="Genomic_DNA"/>
</dbReference>
<dbReference type="Proteomes" id="UP000039021">
    <property type="component" value="Unassembled WGS sequence"/>
</dbReference>
<dbReference type="Proteomes" id="UP000048289">
    <property type="component" value="Unassembled WGS sequence"/>
</dbReference>
<accession>A0A654TF18</accession>
<name>A0A654TF18_MYCTX</name>